<protein>
    <submittedName>
        <fullName evidence="1">Uncharacterized protein</fullName>
    </submittedName>
</protein>
<organism evidence="1 2">
    <name type="scientific">Linum trigynum</name>
    <dbReference type="NCBI Taxonomy" id="586398"/>
    <lineage>
        <taxon>Eukaryota</taxon>
        <taxon>Viridiplantae</taxon>
        <taxon>Streptophyta</taxon>
        <taxon>Embryophyta</taxon>
        <taxon>Tracheophyta</taxon>
        <taxon>Spermatophyta</taxon>
        <taxon>Magnoliopsida</taxon>
        <taxon>eudicotyledons</taxon>
        <taxon>Gunneridae</taxon>
        <taxon>Pentapetalae</taxon>
        <taxon>rosids</taxon>
        <taxon>fabids</taxon>
        <taxon>Malpighiales</taxon>
        <taxon>Linaceae</taxon>
        <taxon>Linum</taxon>
    </lineage>
</organism>
<keyword evidence="2" id="KW-1185">Reference proteome</keyword>
<reference evidence="1 2" key="1">
    <citation type="submission" date="2024-04" db="EMBL/GenBank/DDBJ databases">
        <authorList>
            <person name="Fracassetti M."/>
        </authorList>
    </citation>
    <scope>NUCLEOTIDE SEQUENCE [LARGE SCALE GENOMIC DNA]</scope>
</reference>
<dbReference type="Proteomes" id="UP001497516">
    <property type="component" value="Chromosome 2"/>
</dbReference>
<dbReference type="CDD" id="cd00303">
    <property type="entry name" value="retropepsin_like"/>
    <property type="match status" value="1"/>
</dbReference>
<sequence>MLRDGKLLSVMINGESCTNLVSEYSLKKLGLNTLEHPKPYTLQWLNQDGSIEVTKQAILKFEVGSYKDEVLCDVVPMEEAHVLLGRPCQFDRNGQHDRVTNKYKWSHRGQKFVSKPLSPKEIYEDQLQMQQNLKKEKEFQARVEKEVKEEVQEREEVLVDGLAIDTCEEDSQALISSKKNKNLR</sequence>
<name>A0AAV2D7Z0_9ROSI</name>
<evidence type="ECO:0000313" key="2">
    <source>
        <dbReference type="Proteomes" id="UP001497516"/>
    </source>
</evidence>
<dbReference type="PANTHER" id="PTHR35046:SF9">
    <property type="entry name" value="RNA-DIRECTED DNA POLYMERASE"/>
    <property type="match status" value="1"/>
</dbReference>
<evidence type="ECO:0000313" key="1">
    <source>
        <dbReference type="EMBL" id="CAL1369587.1"/>
    </source>
</evidence>
<dbReference type="EMBL" id="OZ034815">
    <property type="protein sequence ID" value="CAL1369587.1"/>
    <property type="molecule type" value="Genomic_DNA"/>
</dbReference>
<accession>A0AAV2D7Z0</accession>
<dbReference type="AlphaFoldDB" id="A0AAV2D7Z0"/>
<dbReference type="PANTHER" id="PTHR35046">
    <property type="entry name" value="ZINC KNUCKLE (CCHC-TYPE) FAMILY PROTEIN"/>
    <property type="match status" value="1"/>
</dbReference>
<proteinExistence type="predicted"/>
<gene>
    <name evidence="1" type="ORF">LTRI10_LOCUS12121</name>
</gene>